<keyword evidence="2" id="KW-1185">Reference proteome</keyword>
<proteinExistence type="predicted"/>
<dbReference type="EMBL" id="OU466859">
    <property type="protein sequence ID" value="CAH2052173.1"/>
    <property type="molecule type" value="Genomic_DNA"/>
</dbReference>
<evidence type="ECO:0000313" key="2">
    <source>
        <dbReference type="Proteomes" id="UP000836841"/>
    </source>
</evidence>
<evidence type="ECO:0000313" key="1">
    <source>
        <dbReference type="EMBL" id="CAH2052173.1"/>
    </source>
</evidence>
<dbReference type="InterPro" id="IPR041693">
    <property type="entry name" value="Glyco_trans_4_5"/>
</dbReference>
<sequence>GVGGQVVRITNQKPPEADEVMYSLEHNMLDRGVQIISAKGHKAIDTALKVDLIVLNTAVAGKWLDAVLKEDVRKVLPKILWWIHEMRDHYFKPDLVKNLPFVAGAMIDSHATADYWKNRTHLGIKMPKTYIVHLGNSKELMEVVEDSVSKRVLREHVRESLEGKKDIWIATKTKKRKKKKQGHSRNGMRLNTIENEEPAIKHVASDEMELNIAYILDRIESFAHIVSFVLFLYVSNLLKSGKTTLTELGNQFEEGLIM</sequence>
<dbReference type="Proteomes" id="UP000836841">
    <property type="component" value="Chromosome 3"/>
</dbReference>
<dbReference type="PANTHER" id="PTHR47252:SF4">
    <property type="entry name" value="GLYCOSYLTRANSFERASE"/>
    <property type="match status" value="1"/>
</dbReference>
<feature type="non-terminal residue" evidence="1">
    <location>
        <position position="1"/>
    </location>
</feature>
<accession>A0AAU9RVD0</accession>
<dbReference type="Pfam" id="PF16994">
    <property type="entry name" value="Glyco_trans_4_5"/>
    <property type="match status" value="1"/>
</dbReference>
<dbReference type="PANTHER" id="PTHR47252">
    <property type="entry name" value="GLYCOSYLTRANSFERASE"/>
    <property type="match status" value="1"/>
</dbReference>
<dbReference type="AlphaFoldDB" id="A0AAU9RVD0"/>
<organism evidence="1 2">
    <name type="scientific">Thlaspi arvense</name>
    <name type="common">Field penny-cress</name>
    <dbReference type="NCBI Taxonomy" id="13288"/>
    <lineage>
        <taxon>Eukaryota</taxon>
        <taxon>Viridiplantae</taxon>
        <taxon>Streptophyta</taxon>
        <taxon>Embryophyta</taxon>
        <taxon>Tracheophyta</taxon>
        <taxon>Spermatophyta</taxon>
        <taxon>Magnoliopsida</taxon>
        <taxon>eudicotyledons</taxon>
        <taxon>Gunneridae</taxon>
        <taxon>Pentapetalae</taxon>
        <taxon>rosids</taxon>
        <taxon>malvids</taxon>
        <taxon>Brassicales</taxon>
        <taxon>Brassicaceae</taxon>
        <taxon>Thlaspideae</taxon>
        <taxon>Thlaspi</taxon>
    </lineage>
</organism>
<reference evidence="1 2" key="1">
    <citation type="submission" date="2022-03" db="EMBL/GenBank/DDBJ databases">
        <authorList>
            <person name="Nunn A."/>
            <person name="Chopra R."/>
            <person name="Nunn A."/>
            <person name="Contreras Garrido A."/>
        </authorList>
    </citation>
    <scope>NUCLEOTIDE SEQUENCE [LARGE SCALE GENOMIC DNA]</scope>
</reference>
<gene>
    <name evidence="1" type="ORF">TAV2_LOCUS11642</name>
</gene>
<protein>
    <submittedName>
        <fullName evidence="1">Uncharacterized protein</fullName>
    </submittedName>
</protein>
<name>A0AAU9RVD0_THLAR</name>